<dbReference type="EMBL" id="LATL02000252">
    <property type="protein sequence ID" value="KKD39758.1"/>
    <property type="molecule type" value="Genomic_DNA"/>
</dbReference>
<dbReference type="GO" id="GO:0051607">
    <property type="term" value="P:defense response to virus"/>
    <property type="evidence" value="ECO:0007669"/>
    <property type="project" value="UniProtKB-KW"/>
</dbReference>
<feature type="domain" description="CRISPR-associated protein Cas6-like N-terminal" evidence="6">
    <location>
        <begin position="1"/>
        <end position="146"/>
    </location>
</feature>
<dbReference type="InterPro" id="IPR019267">
    <property type="entry name" value="CRISPR-assoc_Cas6_C"/>
</dbReference>
<dbReference type="Gene3D" id="3.30.70.1900">
    <property type="match status" value="1"/>
</dbReference>
<dbReference type="Gene3D" id="3.30.70.1890">
    <property type="match status" value="1"/>
</dbReference>
<protein>
    <submittedName>
        <fullName evidence="7">CRISPR-associated protein Cas6</fullName>
    </submittedName>
</protein>
<dbReference type="CDD" id="cd21141">
    <property type="entry name" value="Cas6_III-like"/>
    <property type="match status" value="1"/>
</dbReference>
<organism evidence="7 8">
    <name type="scientific">Limnoraphis robusta CS-951</name>
    <dbReference type="NCBI Taxonomy" id="1637645"/>
    <lineage>
        <taxon>Bacteria</taxon>
        <taxon>Bacillati</taxon>
        <taxon>Cyanobacteriota</taxon>
        <taxon>Cyanophyceae</taxon>
        <taxon>Oscillatoriophycideae</taxon>
        <taxon>Oscillatoriales</taxon>
        <taxon>Sirenicapillariaceae</taxon>
        <taxon>Limnoraphis</taxon>
    </lineage>
</organism>
<dbReference type="InterPro" id="IPR045648">
    <property type="entry name" value="CRISPR-assoc_Cas6-like_N"/>
</dbReference>
<evidence type="ECO:0000313" key="7">
    <source>
        <dbReference type="EMBL" id="KKD39758.1"/>
    </source>
</evidence>
<dbReference type="AlphaFoldDB" id="A0A0F5YLW5"/>
<dbReference type="Pfam" id="PF10040">
    <property type="entry name" value="CRISPR_Cas6"/>
    <property type="match status" value="1"/>
</dbReference>
<dbReference type="InterPro" id="IPR045747">
    <property type="entry name" value="CRISPR-assoc_prot_Cas6_N_sf"/>
</dbReference>
<dbReference type="GO" id="GO:0016788">
    <property type="term" value="F:hydrolase activity, acting on ester bonds"/>
    <property type="evidence" value="ECO:0007669"/>
    <property type="project" value="InterPro"/>
</dbReference>
<dbReference type="GO" id="GO:0004519">
    <property type="term" value="F:endonuclease activity"/>
    <property type="evidence" value="ECO:0007669"/>
    <property type="project" value="UniProtKB-KW"/>
</dbReference>
<evidence type="ECO:0000256" key="1">
    <source>
        <dbReference type="ARBA" id="ARBA00022722"/>
    </source>
</evidence>
<evidence type="ECO:0000313" key="8">
    <source>
        <dbReference type="Proteomes" id="UP000033607"/>
    </source>
</evidence>
<dbReference type="RefSeq" id="WP_046276752.1">
    <property type="nucleotide sequence ID" value="NZ_LATL02000252.1"/>
</dbReference>
<evidence type="ECO:0000256" key="4">
    <source>
        <dbReference type="ARBA" id="ARBA00023118"/>
    </source>
</evidence>
<reference evidence="7 8" key="1">
    <citation type="submission" date="2015-06" db="EMBL/GenBank/DDBJ databases">
        <title>Draft genome assembly of filamentous brackish cyanobacterium Limnoraphis robusta strain CS-951.</title>
        <authorList>
            <person name="Willis A."/>
            <person name="Parks M."/>
            <person name="Burford M.A."/>
        </authorList>
    </citation>
    <scope>NUCLEOTIDE SEQUENCE [LARGE SCALE GENOMIC DNA]</scope>
    <source>
        <strain evidence="7 8">CS-951</strain>
    </source>
</reference>
<evidence type="ECO:0000259" key="5">
    <source>
        <dbReference type="Pfam" id="PF10040"/>
    </source>
</evidence>
<gene>
    <name evidence="7" type="ORF">WN50_01630</name>
</gene>
<dbReference type="Proteomes" id="UP000033607">
    <property type="component" value="Unassembled WGS sequence"/>
</dbReference>
<keyword evidence="3" id="KW-0378">Hydrolase</keyword>
<dbReference type="InterPro" id="IPR010156">
    <property type="entry name" value="CRISPR-assoc_prot_Cas6"/>
</dbReference>
<accession>A0A0F5YLW5</accession>
<sequence length="283" mass="32092">MPYSLVLNLIPLSPISPNFLSGRHLHALFLTLVSSVDKPLGDYLHQSQSEKSFTLSPLQTCAKNQHFRQTLQWEHSQQISVGTPCWWRISLLDESLFSKLTQLWLNLNSDQPWHLGSANLKITSILATPQSTQPWANTSSYSQLYQQASNSDRSFTLIFATPAAFRQGKFDTSLPTGELIFNSLLSRWNKHSGIEFKELPLSSLFPSFFNIQTEMIADSRSKFIGCVGKVNYRLFGDVEPEIIQQINTLADFAFYCGVGRKTPMGMGMLRRLHKEGTESLRRL</sequence>
<keyword evidence="4" id="KW-0051">Antiviral defense</keyword>
<dbReference type="PATRIC" id="fig|1637645.4.peg.4959"/>
<dbReference type="OrthoDB" id="3469084at2"/>
<evidence type="ECO:0000259" key="6">
    <source>
        <dbReference type="Pfam" id="PF19308"/>
    </source>
</evidence>
<feature type="domain" description="CRISPR-associated protein Cas6 C-terminal" evidence="5">
    <location>
        <begin position="158"/>
        <end position="268"/>
    </location>
</feature>
<dbReference type="Pfam" id="PF19308">
    <property type="entry name" value="CRISPR_Cas6_N"/>
    <property type="match status" value="1"/>
</dbReference>
<keyword evidence="1" id="KW-0540">Nuclease</keyword>
<keyword evidence="2" id="KW-0255">Endonuclease</keyword>
<dbReference type="NCBIfam" id="TIGR01877">
    <property type="entry name" value="cas_cas6"/>
    <property type="match status" value="1"/>
</dbReference>
<proteinExistence type="predicted"/>
<evidence type="ECO:0000256" key="3">
    <source>
        <dbReference type="ARBA" id="ARBA00022801"/>
    </source>
</evidence>
<comment type="caution">
    <text evidence="7">The sequence shown here is derived from an EMBL/GenBank/DDBJ whole genome shotgun (WGS) entry which is preliminary data.</text>
</comment>
<name>A0A0F5YLW5_9CYAN</name>
<evidence type="ECO:0000256" key="2">
    <source>
        <dbReference type="ARBA" id="ARBA00022759"/>
    </source>
</evidence>